<dbReference type="Pfam" id="PF19298">
    <property type="entry name" value="KshA_C"/>
    <property type="match status" value="1"/>
</dbReference>
<feature type="domain" description="Rieske" evidence="19">
    <location>
        <begin position="169"/>
        <end position="282"/>
    </location>
</feature>
<comment type="catalytic activity">
    <reaction evidence="15">
        <text>cholesterol + NADH + O2 + H(+) = 7-dehydrocholesterol + NAD(+) + 2 H2O</text>
        <dbReference type="Rhea" id="RHEA:51644"/>
        <dbReference type="ChEBI" id="CHEBI:15377"/>
        <dbReference type="ChEBI" id="CHEBI:15378"/>
        <dbReference type="ChEBI" id="CHEBI:15379"/>
        <dbReference type="ChEBI" id="CHEBI:16113"/>
        <dbReference type="ChEBI" id="CHEBI:17759"/>
        <dbReference type="ChEBI" id="CHEBI:57540"/>
        <dbReference type="ChEBI" id="CHEBI:57945"/>
        <dbReference type="EC" id="1.14.19.21"/>
    </reaction>
    <physiologicalReaction direction="left-to-right" evidence="15">
        <dbReference type="Rhea" id="RHEA:51645"/>
    </physiologicalReaction>
</comment>
<dbReference type="GO" id="GO:0170056">
    <property type="term" value="F:cholesterol 7-desaturase [NAD(P)H] activity"/>
    <property type="evidence" value="ECO:0007669"/>
    <property type="project" value="UniProtKB-EC"/>
</dbReference>
<evidence type="ECO:0000256" key="15">
    <source>
        <dbReference type="ARBA" id="ARBA00047853"/>
    </source>
</evidence>
<keyword evidence="7 18" id="KW-1133">Transmembrane helix</keyword>
<feature type="compositionally biased region" description="Basic and acidic residues" evidence="17">
    <location>
        <begin position="134"/>
        <end position="144"/>
    </location>
</feature>
<organism evidence="20">
    <name type="scientific">Aceria tosichella</name>
    <name type="common">wheat curl mite</name>
    <dbReference type="NCBI Taxonomy" id="561515"/>
    <lineage>
        <taxon>Eukaryota</taxon>
        <taxon>Metazoa</taxon>
        <taxon>Ecdysozoa</taxon>
        <taxon>Arthropoda</taxon>
        <taxon>Chelicerata</taxon>
        <taxon>Arachnida</taxon>
        <taxon>Acari</taxon>
        <taxon>Acariformes</taxon>
        <taxon>Trombidiformes</taxon>
        <taxon>Prostigmata</taxon>
        <taxon>Eupodina</taxon>
        <taxon>Eriophyoidea</taxon>
        <taxon>Eriophyidae</taxon>
        <taxon>Eriophyinae</taxon>
        <taxon>Aceriini</taxon>
        <taxon>Aceria</taxon>
    </lineage>
</organism>
<evidence type="ECO:0000259" key="19">
    <source>
        <dbReference type="PROSITE" id="PS51296"/>
    </source>
</evidence>
<keyword evidence="11 18" id="KW-0472">Membrane</keyword>
<keyword evidence="5" id="KW-0001">2Fe-2S</keyword>
<dbReference type="SUPFAM" id="SSF50022">
    <property type="entry name" value="ISP domain"/>
    <property type="match status" value="1"/>
</dbReference>
<dbReference type="PANTHER" id="PTHR21266">
    <property type="entry name" value="IRON-SULFUR DOMAIN CONTAINING PROTEIN"/>
    <property type="match status" value="1"/>
</dbReference>
<dbReference type="PANTHER" id="PTHR21266:SF32">
    <property type="entry name" value="CHOLESTEROL 7-DESATURASE NVD"/>
    <property type="match status" value="1"/>
</dbReference>
<evidence type="ECO:0000256" key="3">
    <source>
        <dbReference type="ARBA" id="ARBA00004972"/>
    </source>
</evidence>
<accession>A0A6G1SD26</accession>
<feature type="compositionally biased region" description="Polar residues" evidence="17">
    <location>
        <begin position="145"/>
        <end position="156"/>
    </location>
</feature>
<comment type="subcellular location">
    <subcellularLocation>
        <location evidence="2">Membrane</location>
    </subcellularLocation>
</comment>
<dbReference type="SUPFAM" id="SSF55961">
    <property type="entry name" value="Bet v1-like"/>
    <property type="match status" value="1"/>
</dbReference>
<comment type="catalytic activity">
    <reaction evidence="16">
        <text>cholesterol + NADPH + O2 + H(+) = 7-dehydrocholesterol + NADP(+) + 2 H2O</text>
        <dbReference type="Rhea" id="RHEA:45024"/>
        <dbReference type="ChEBI" id="CHEBI:15377"/>
        <dbReference type="ChEBI" id="CHEBI:15378"/>
        <dbReference type="ChEBI" id="CHEBI:15379"/>
        <dbReference type="ChEBI" id="CHEBI:16113"/>
        <dbReference type="ChEBI" id="CHEBI:17759"/>
        <dbReference type="ChEBI" id="CHEBI:57783"/>
        <dbReference type="ChEBI" id="CHEBI:58349"/>
        <dbReference type="EC" id="1.14.19.21"/>
    </reaction>
    <physiologicalReaction direction="left-to-right" evidence="16">
        <dbReference type="Rhea" id="RHEA:45025"/>
    </physiologicalReaction>
</comment>
<evidence type="ECO:0000256" key="10">
    <source>
        <dbReference type="ARBA" id="ARBA00023014"/>
    </source>
</evidence>
<evidence type="ECO:0000256" key="16">
    <source>
        <dbReference type="ARBA" id="ARBA00049548"/>
    </source>
</evidence>
<dbReference type="Gene3D" id="2.102.10.10">
    <property type="entry name" value="Rieske [2Fe-2S] iron-sulphur domain"/>
    <property type="match status" value="1"/>
</dbReference>
<evidence type="ECO:0000256" key="6">
    <source>
        <dbReference type="ARBA" id="ARBA00022723"/>
    </source>
</evidence>
<dbReference type="EMBL" id="GGYP01003072">
    <property type="protein sequence ID" value="MDE47843.1"/>
    <property type="molecule type" value="Transcribed_RNA"/>
</dbReference>
<evidence type="ECO:0000256" key="17">
    <source>
        <dbReference type="SAM" id="MobiDB-lite"/>
    </source>
</evidence>
<dbReference type="CDD" id="cd03469">
    <property type="entry name" value="Rieske_RO_Alpha_N"/>
    <property type="match status" value="1"/>
</dbReference>
<comment type="pathway">
    <text evidence="3">Hormone biosynthesis.</text>
</comment>
<evidence type="ECO:0000256" key="13">
    <source>
        <dbReference type="ARBA" id="ARBA00025729"/>
    </source>
</evidence>
<dbReference type="GO" id="GO:0008203">
    <property type="term" value="P:cholesterol metabolic process"/>
    <property type="evidence" value="ECO:0007669"/>
    <property type="project" value="InterPro"/>
</dbReference>
<keyword evidence="4 18" id="KW-0812">Transmembrane</keyword>
<evidence type="ECO:0000256" key="14">
    <source>
        <dbReference type="ARBA" id="ARBA00026095"/>
    </source>
</evidence>
<dbReference type="AlphaFoldDB" id="A0A6G1SD26"/>
<dbReference type="InterPro" id="IPR036922">
    <property type="entry name" value="Rieske_2Fe-2S_sf"/>
</dbReference>
<dbReference type="PROSITE" id="PS51296">
    <property type="entry name" value="RIESKE"/>
    <property type="match status" value="1"/>
</dbReference>
<dbReference type="GO" id="GO:0046872">
    <property type="term" value="F:metal ion binding"/>
    <property type="evidence" value="ECO:0007669"/>
    <property type="project" value="UniProtKB-KW"/>
</dbReference>
<evidence type="ECO:0000256" key="18">
    <source>
        <dbReference type="SAM" id="Phobius"/>
    </source>
</evidence>
<dbReference type="GO" id="GO:0016020">
    <property type="term" value="C:membrane"/>
    <property type="evidence" value="ECO:0007669"/>
    <property type="project" value="UniProtKB-SubCell"/>
</dbReference>
<dbReference type="Pfam" id="PF00355">
    <property type="entry name" value="Rieske"/>
    <property type="match status" value="1"/>
</dbReference>
<keyword evidence="8" id="KW-0560">Oxidoreductase</keyword>
<evidence type="ECO:0000256" key="12">
    <source>
        <dbReference type="ARBA" id="ARBA00025712"/>
    </source>
</evidence>
<dbReference type="GO" id="GO:0051537">
    <property type="term" value="F:2 iron, 2 sulfur cluster binding"/>
    <property type="evidence" value="ECO:0007669"/>
    <property type="project" value="UniProtKB-KW"/>
</dbReference>
<evidence type="ECO:0000256" key="1">
    <source>
        <dbReference type="ARBA" id="ARBA00001962"/>
    </source>
</evidence>
<dbReference type="InterPro" id="IPR050584">
    <property type="entry name" value="Cholesterol_7-desaturase"/>
</dbReference>
<proteinExistence type="inferred from homology"/>
<feature type="region of interest" description="Disordered" evidence="17">
    <location>
        <begin position="112"/>
        <end position="159"/>
    </location>
</feature>
<dbReference type="EC" id="1.14.19.21" evidence="14"/>
<feature type="transmembrane region" description="Helical" evidence="18">
    <location>
        <begin position="30"/>
        <end position="48"/>
    </location>
</feature>
<dbReference type="GO" id="GO:0005737">
    <property type="term" value="C:cytoplasm"/>
    <property type="evidence" value="ECO:0007669"/>
    <property type="project" value="TreeGrafter"/>
</dbReference>
<keyword evidence="10" id="KW-0411">Iron-sulfur</keyword>
<evidence type="ECO:0000256" key="4">
    <source>
        <dbReference type="ARBA" id="ARBA00022692"/>
    </source>
</evidence>
<dbReference type="Gene3D" id="3.90.380.10">
    <property type="entry name" value="Naphthalene 1,2-dioxygenase Alpha Subunit, Chain A, domain 1"/>
    <property type="match status" value="1"/>
</dbReference>
<evidence type="ECO:0000256" key="7">
    <source>
        <dbReference type="ARBA" id="ARBA00022989"/>
    </source>
</evidence>
<evidence type="ECO:0000256" key="2">
    <source>
        <dbReference type="ARBA" id="ARBA00004370"/>
    </source>
</evidence>
<reference evidence="20" key="1">
    <citation type="submission" date="2018-10" db="EMBL/GenBank/DDBJ databases">
        <title>Transcriptome assembly of Aceria tosichella (Wheat curl mite) Type 2.</title>
        <authorList>
            <person name="Scully E.D."/>
            <person name="Geib S.M."/>
            <person name="Palmer N.A."/>
            <person name="Gupta A.K."/>
            <person name="Sarath G."/>
            <person name="Tatineni S."/>
        </authorList>
    </citation>
    <scope>NUCLEOTIDE SEQUENCE</scope>
    <source>
        <strain evidence="20">LincolnNE</strain>
    </source>
</reference>
<sequence length="532" mass="61515">MMGDNNLYLKPDSMTKILINNLLKPSKEEILFTSRCLVIIVAFYFSFLSTKWLLKMLRLLAGVFNPMDYELDMTTENYCKSLAEVDNTLRFQTMQQRAVTQTDTMRSVDCPTANRLESCGPASRPTSADSLESDSIRNHADKPSSETTQLPSSQSSADDKDYVYPNGWLPVMESFKVKPGKIKRAIIMGRDVIVTRSLEGVASVLDAYCPHMGVNIGVGGKVLRINNESCVQCPFHGWTFRATDGMCVRIPYAQANSRCSNIPKQAKLNTWICDEVNNFIFVWHHIDNQPPTWRIEPIPELQDKNWMLIGRSCHKTNLDLRDMLENGADMNHFEGIHNDLFVFGGEYLKVQQFNWFQQYARHHWAPNWEPVVSDDGKTTHKAQLSLCSWISLFKLRLFDISLRATQIGPACVVLKFQSKWYGRGVLNMYSIPLGGRRTLYVQHIYTTNNYFDRFMAKWVLFGEIKQLERDLFLWNHKKTITNPIFMPEDKIIKKFRLWYSQFYRRKRKITIDGNGDKLDAKIVPCANNNIEF</sequence>
<keyword evidence="6" id="KW-0479">Metal-binding</keyword>
<evidence type="ECO:0000256" key="11">
    <source>
        <dbReference type="ARBA" id="ARBA00023136"/>
    </source>
</evidence>
<evidence type="ECO:0000313" key="20">
    <source>
        <dbReference type="EMBL" id="MDE47843.1"/>
    </source>
</evidence>
<evidence type="ECO:0000256" key="9">
    <source>
        <dbReference type="ARBA" id="ARBA00023004"/>
    </source>
</evidence>
<dbReference type="UniPathway" id="UPA01020"/>
<evidence type="ECO:0000256" key="8">
    <source>
        <dbReference type="ARBA" id="ARBA00023002"/>
    </source>
</evidence>
<evidence type="ECO:0000256" key="5">
    <source>
        <dbReference type="ARBA" id="ARBA00022714"/>
    </source>
</evidence>
<comment type="similarity">
    <text evidence="13">Belongs to the cholesterol 7-desaturase family.</text>
</comment>
<dbReference type="InterPro" id="IPR045605">
    <property type="entry name" value="KshA-like_C"/>
</dbReference>
<name>A0A6G1SD26_9ACAR</name>
<comment type="pathway">
    <text evidence="12">Steroid hormone biosynthesis; dafachronic acid biosynthesis.</text>
</comment>
<comment type="cofactor">
    <cofactor evidence="1">
        <name>Fe cation</name>
        <dbReference type="ChEBI" id="CHEBI:24875"/>
    </cofactor>
</comment>
<gene>
    <name evidence="20" type="primary">kshA</name>
    <name evidence="20" type="ORF">g.1884</name>
</gene>
<protein>
    <recommendedName>
        <fullName evidence="14">cholesterol 7-desaturase</fullName>
        <ecNumber evidence="14">1.14.19.21</ecNumber>
    </recommendedName>
</protein>
<dbReference type="InterPro" id="IPR017941">
    <property type="entry name" value="Rieske_2Fe-2S"/>
</dbReference>
<keyword evidence="9" id="KW-0408">Iron</keyword>